<reference evidence="8 9" key="1">
    <citation type="submission" date="2019-10" db="EMBL/GenBank/DDBJ databases">
        <title>Whole genome shotgun sequence of Acrocarpospora macrocephala NBRC 16266.</title>
        <authorList>
            <person name="Ichikawa N."/>
            <person name="Kimura A."/>
            <person name="Kitahashi Y."/>
            <person name="Komaki H."/>
            <person name="Oguchi A."/>
        </authorList>
    </citation>
    <scope>NUCLEOTIDE SEQUENCE [LARGE SCALE GENOMIC DNA]</scope>
    <source>
        <strain evidence="8 9">NBRC 16266</strain>
    </source>
</reference>
<evidence type="ECO:0000256" key="4">
    <source>
        <dbReference type="ARBA" id="ARBA00023033"/>
    </source>
</evidence>
<feature type="binding site" evidence="6">
    <location>
        <position position="154"/>
    </location>
    <ligand>
        <name>FMN</name>
        <dbReference type="ChEBI" id="CHEBI:58210"/>
    </ligand>
</feature>
<organism evidence="8 9">
    <name type="scientific">Acrocarpospora macrocephala</name>
    <dbReference type="NCBI Taxonomy" id="150177"/>
    <lineage>
        <taxon>Bacteria</taxon>
        <taxon>Bacillati</taxon>
        <taxon>Actinomycetota</taxon>
        <taxon>Actinomycetes</taxon>
        <taxon>Streptosporangiales</taxon>
        <taxon>Streptosporangiaceae</taxon>
        <taxon>Acrocarpospora</taxon>
    </lineage>
</organism>
<dbReference type="GO" id="GO:0004497">
    <property type="term" value="F:monooxygenase activity"/>
    <property type="evidence" value="ECO:0007669"/>
    <property type="project" value="UniProtKB-KW"/>
</dbReference>
<sequence>MAKRIRLHGLRQSTVGHTAIGLWRHPDSQAHRYRELDYWVETARILERGGFDALFIADALGPLDVYQGSVDAALRDGIQTPTDDPLLGISAMAAATRHLGFAVTVSTTYEQPYAFARKMATLDHLTGGRIGWNIVTSALDSAARNLGRDSQLPHDERYAVAEEFMEVVYKLWEGSWEDDAVVRDAETGVFVDPAKVHPVRHHGKHYRVPDIALFEPSIQRTPVLYQAGTSSAGRAFAARHAEGVFLSTYRPDMARKLVDDIRERARQGGRDPRSLKFFAIATVIVAATDEEAHAKLRDYQQYASIEGSLARWSALMHIDLSGLDHDTPLEYVDTDGIRGMVELFTTLDPSTRWTPRAIAEFVGVGGGGPVITGSPATVADELERWLDEGDLDGFNIADPVPPVTFRDFVDLAVPELRRRGRVWNDYPGQTLRETFYGPGVTRTRPDHPASAYRLR</sequence>
<dbReference type="PIRSF" id="PIRSF000337">
    <property type="entry name" value="NTA_MOA"/>
    <property type="match status" value="1"/>
</dbReference>
<evidence type="ECO:0000256" key="3">
    <source>
        <dbReference type="ARBA" id="ARBA00023002"/>
    </source>
</evidence>
<gene>
    <name evidence="8" type="ORF">Amac_009180</name>
</gene>
<dbReference type="SUPFAM" id="SSF51679">
    <property type="entry name" value="Bacterial luciferase-like"/>
    <property type="match status" value="1"/>
</dbReference>
<dbReference type="PANTHER" id="PTHR30011:SF16">
    <property type="entry name" value="C2H2 FINGER DOMAIN TRANSCRIPTION FACTOR (EUROFUNG)-RELATED"/>
    <property type="match status" value="1"/>
</dbReference>
<dbReference type="RefSeq" id="WP_155353042.1">
    <property type="nucleotide sequence ID" value="NZ_BAAAHL010000012.1"/>
</dbReference>
<feature type="domain" description="Luciferase-like" evidence="7">
    <location>
        <begin position="28"/>
        <end position="304"/>
    </location>
</feature>
<keyword evidence="9" id="KW-1185">Reference proteome</keyword>
<dbReference type="InterPro" id="IPR051260">
    <property type="entry name" value="Diverse_substr_monoxygenases"/>
</dbReference>
<dbReference type="GO" id="GO:0016705">
    <property type="term" value="F:oxidoreductase activity, acting on paired donors, with incorporation or reduction of molecular oxygen"/>
    <property type="evidence" value="ECO:0007669"/>
    <property type="project" value="InterPro"/>
</dbReference>
<dbReference type="EMBL" id="BLAE01000006">
    <property type="protein sequence ID" value="GES07323.1"/>
    <property type="molecule type" value="Genomic_DNA"/>
</dbReference>
<dbReference type="InterPro" id="IPR036661">
    <property type="entry name" value="Luciferase-like_sf"/>
</dbReference>
<evidence type="ECO:0000256" key="2">
    <source>
        <dbReference type="ARBA" id="ARBA00022643"/>
    </source>
</evidence>
<evidence type="ECO:0000256" key="5">
    <source>
        <dbReference type="ARBA" id="ARBA00033748"/>
    </source>
</evidence>
<dbReference type="AlphaFoldDB" id="A0A5M3WJV4"/>
<proteinExistence type="inferred from homology"/>
<evidence type="ECO:0000313" key="9">
    <source>
        <dbReference type="Proteomes" id="UP000331127"/>
    </source>
</evidence>
<feature type="binding site" evidence="6">
    <location>
        <position position="58"/>
    </location>
    <ligand>
        <name>FMN</name>
        <dbReference type="ChEBI" id="CHEBI:58210"/>
    </ligand>
</feature>
<comment type="caution">
    <text evidence="8">The sequence shown here is derived from an EMBL/GenBank/DDBJ whole genome shotgun (WGS) entry which is preliminary data.</text>
</comment>
<dbReference type="Gene3D" id="3.20.20.30">
    <property type="entry name" value="Luciferase-like domain"/>
    <property type="match status" value="1"/>
</dbReference>
<feature type="binding site" evidence="6">
    <location>
        <position position="158"/>
    </location>
    <ligand>
        <name>FMN</name>
        <dbReference type="ChEBI" id="CHEBI:58210"/>
    </ligand>
</feature>
<dbReference type="PANTHER" id="PTHR30011">
    <property type="entry name" value="ALKANESULFONATE MONOOXYGENASE-RELATED"/>
    <property type="match status" value="1"/>
</dbReference>
<feature type="binding site" evidence="6">
    <location>
        <position position="230"/>
    </location>
    <ligand>
        <name>FMN</name>
        <dbReference type="ChEBI" id="CHEBI:58210"/>
    </ligand>
</feature>
<name>A0A5M3WJV4_9ACTN</name>
<evidence type="ECO:0000256" key="6">
    <source>
        <dbReference type="PIRSR" id="PIRSR000337-1"/>
    </source>
</evidence>
<dbReference type="OrthoDB" id="8320141at2"/>
<evidence type="ECO:0000313" key="8">
    <source>
        <dbReference type="EMBL" id="GES07323.1"/>
    </source>
</evidence>
<dbReference type="Proteomes" id="UP000331127">
    <property type="component" value="Unassembled WGS sequence"/>
</dbReference>
<keyword evidence="2 6" id="KW-0288">FMN</keyword>
<accession>A0A5M3WJV4</accession>
<keyword evidence="1 6" id="KW-0285">Flavoprotein</keyword>
<evidence type="ECO:0000259" key="7">
    <source>
        <dbReference type="Pfam" id="PF00296"/>
    </source>
</evidence>
<dbReference type="Pfam" id="PF00296">
    <property type="entry name" value="Bac_luciferase"/>
    <property type="match status" value="1"/>
</dbReference>
<dbReference type="InterPro" id="IPR011251">
    <property type="entry name" value="Luciferase-like_dom"/>
</dbReference>
<keyword evidence="4" id="KW-0503">Monooxygenase</keyword>
<comment type="similarity">
    <text evidence="5">Belongs to the NtaA/SnaA/DszA monooxygenase family.</text>
</comment>
<keyword evidence="3" id="KW-0560">Oxidoreductase</keyword>
<dbReference type="NCBIfam" id="TIGR03860">
    <property type="entry name" value="FMN_nitrolo"/>
    <property type="match status" value="1"/>
</dbReference>
<evidence type="ECO:0000256" key="1">
    <source>
        <dbReference type="ARBA" id="ARBA00022630"/>
    </source>
</evidence>
<protein>
    <submittedName>
        <fullName evidence="8">N5,N10-methylene tetrahydromethanopterin reductase</fullName>
    </submittedName>
</protein>
<dbReference type="CDD" id="cd01095">
    <property type="entry name" value="Nitrilotriacetate_monoxgenase"/>
    <property type="match status" value="1"/>
</dbReference>
<dbReference type="InterPro" id="IPR016215">
    <property type="entry name" value="NTA_MOA"/>
</dbReference>
<feature type="binding site" evidence="6">
    <location>
        <position position="104"/>
    </location>
    <ligand>
        <name>FMN</name>
        <dbReference type="ChEBI" id="CHEBI:58210"/>
    </ligand>
</feature>